<dbReference type="InterPro" id="IPR002018">
    <property type="entry name" value="CarbesteraseB"/>
</dbReference>
<sequence length="260" mass="30256">MDGEFLPKPPGPLRREAPPMPTIIGVTKYESLIFLFLAKQRVNQKTLRYCEETFESMAKALKGKMDDSDIMTLQTFRDMYGINDMMKKDKKALGLAIVKISSDVVNNAATHSYCIKAASSSAPCWRYVLEQFQPAQTRIFNPFFPFNGATHCTDLIYLFDFNFFQNFWIKTPADRKMQHIFPTYFTNFVKYGDPNICTSDKSSNTTDLVYWEPITAEKPERQMFLRAEPFMGDNPDRKRLDRLCVMWNYFCENLGYAMNK</sequence>
<evidence type="ECO:0000313" key="6">
    <source>
        <dbReference type="WBParaSite" id="BXY_0109400.1"/>
    </source>
</evidence>
<dbReference type="EMBL" id="CAJFDI010000006">
    <property type="protein sequence ID" value="CAD5235227.1"/>
    <property type="molecule type" value="Genomic_DNA"/>
</dbReference>
<dbReference type="EMBL" id="CAJFCV020000006">
    <property type="protein sequence ID" value="CAG9131479.1"/>
    <property type="molecule type" value="Genomic_DNA"/>
</dbReference>
<evidence type="ECO:0000259" key="1">
    <source>
        <dbReference type="Pfam" id="PF00135"/>
    </source>
</evidence>
<dbReference type="eggNOG" id="KOG1516">
    <property type="taxonomic scope" value="Eukaryota"/>
</dbReference>
<dbReference type="Gene3D" id="3.40.50.1820">
    <property type="entry name" value="alpha/beta hydrolase"/>
    <property type="match status" value="1"/>
</dbReference>
<dbReference type="InterPro" id="IPR029058">
    <property type="entry name" value="AB_hydrolase_fold"/>
</dbReference>
<dbReference type="Proteomes" id="UP000582659">
    <property type="component" value="Unassembled WGS sequence"/>
</dbReference>
<dbReference type="WBParaSite" id="BXY_0109400.1">
    <property type="protein sequence ID" value="BXY_0109400.1"/>
    <property type="gene ID" value="BXY_0109400"/>
</dbReference>
<name>A0A1I7RK61_BURXY</name>
<dbReference type="SUPFAM" id="SSF53474">
    <property type="entry name" value="alpha/beta-Hydrolases"/>
    <property type="match status" value="1"/>
</dbReference>
<proteinExistence type="predicted"/>
<dbReference type="Proteomes" id="UP000095284">
    <property type="component" value="Unplaced"/>
</dbReference>
<dbReference type="PANTHER" id="PTHR44590:SF3">
    <property type="entry name" value="CARBOXYLESTERASE TYPE B DOMAIN-CONTAINING PROTEIN"/>
    <property type="match status" value="1"/>
</dbReference>
<feature type="domain" description="Carboxylesterase type B" evidence="1">
    <location>
        <begin position="1"/>
        <end position="228"/>
    </location>
</feature>
<reference evidence="3" key="2">
    <citation type="submission" date="2020-08" db="EMBL/GenBank/DDBJ databases">
        <authorList>
            <person name="Kikuchi T."/>
        </authorList>
    </citation>
    <scope>NUCLEOTIDE SEQUENCE</scope>
    <source>
        <strain evidence="2">Ka4C1</strain>
    </source>
</reference>
<dbReference type="OrthoDB" id="3200163at2759"/>
<keyword evidence="5" id="KW-1185">Reference proteome</keyword>
<dbReference type="AlphaFoldDB" id="A0A1I7RK61"/>
<evidence type="ECO:0000313" key="2">
    <source>
        <dbReference type="EMBL" id="CAD5235227.1"/>
    </source>
</evidence>
<accession>A0A1I7RK61</accession>
<dbReference type="SMR" id="A0A1I7RK61"/>
<dbReference type="PANTHER" id="PTHR44590">
    <property type="entry name" value="CARBOXYLIC ESTER HYDROLASE-RELATED"/>
    <property type="match status" value="1"/>
</dbReference>
<organism evidence="4 6">
    <name type="scientific">Bursaphelenchus xylophilus</name>
    <name type="common">Pinewood nematode worm</name>
    <name type="synonym">Aphelenchoides xylophilus</name>
    <dbReference type="NCBI Taxonomy" id="6326"/>
    <lineage>
        <taxon>Eukaryota</taxon>
        <taxon>Metazoa</taxon>
        <taxon>Ecdysozoa</taxon>
        <taxon>Nematoda</taxon>
        <taxon>Chromadorea</taxon>
        <taxon>Rhabditida</taxon>
        <taxon>Tylenchina</taxon>
        <taxon>Tylenchomorpha</taxon>
        <taxon>Aphelenchoidea</taxon>
        <taxon>Aphelenchoididae</taxon>
        <taxon>Bursaphelenchus</taxon>
    </lineage>
</organism>
<evidence type="ECO:0000313" key="3">
    <source>
        <dbReference type="EMBL" id="CAG9131479.1"/>
    </source>
</evidence>
<dbReference type="Proteomes" id="UP000659654">
    <property type="component" value="Unassembled WGS sequence"/>
</dbReference>
<protein>
    <submittedName>
        <fullName evidence="2">(pine wood nematode) hypothetical protein</fullName>
    </submittedName>
    <submittedName>
        <fullName evidence="6">COesterase domain-containing protein</fullName>
    </submittedName>
</protein>
<gene>
    <name evidence="2" type="ORF">BXYJ_LOCUS15318</name>
</gene>
<evidence type="ECO:0000313" key="4">
    <source>
        <dbReference type="Proteomes" id="UP000095284"/>
    </source>
</evidence>
<evidence type="ECO:0000313" key="5">
    <source>
        <dbReference type="Proteomes" id="UP000659654"/>
    </source>
</evidence>
<reference evidence="6" key="1">
    <citation type="submission" date="2016-11" db="UniProtKB">
        <authorList>
            <consortium name="WormBaseParasite"/>
        </authorList>
    </citation>
    <scope>IDENTIFICATION</scope>
</reference>
<dbReference type="Pfam" id="PF00135">
    <property type="entry name" value="COesterase"/>
    <property type="match status" value="1"/>
</dbReference>